<keyword evidence="3 5" id="KW-0687">Ribonucleoprotein</keyword>
<dbReference type="Pfam" id="PF01090">
    <property type="entry name" value="Ribosomal_S19e"/>
    <property type="match status" value="1"/>
</dbReference>
<evidence type="ECO:0000256" key="2">
    <source>
        <dbReference type="ARBA" id="ARBA00022980"/>
    </source>
</evidence>
<dbReference type="RefSeq" id="WP_075050229.1">
    <property type="nucleotide sequence ID" value="NZ_CP006867.1"/>
</dbReference>
<evidence type="ECO:0000313" key="6">
    <source>
        <dbReference type="EMBL" id="ALU11954.1"/>
    </source>
</evidence>
<dbReference type="STRING" id="940295.EYM_06580"/>
<comment type="subunit">
    <text evidence="5">Part of the 30S ribosomal subunit.</text>
</comment>
<dbReference type="AlphaFoldDB" id="A0A0U2VD02"/>
<evidence type="ECO:0000256" key="5">
    <source>
        <dbReference type="HAMAP-Rule" id="MF_01474"/>
    </source>
</evidence>
<dbReference type="GeneID" id="30680691"/>
<dbReference type="Proteomes" id="UP000060778">
    <property type="component" value="Chromosome"/>
</dbReference>
<evidence type="ECO:0000256" key="4">
    <source>
        <dbReference type="ARBA" id="ARBA00035143"/>
    </source>
</evidence>
<dbReference type="Gene3D" id="1.10.10.10">
    <property type="entry name" value="Winged helix-like DNA-binding domain superfamily/Winged helix DNA-binding domain"/>
    <property type="match status" value="1"/>
</dbReference>
<dbReference type="KEGG" id="iis:EYM_06580"/>
<dbReference type="PATRIC" id="fig|940295.4.peg.1276"/>
<dbReference type="SUPFAM" id="SSF46785">
    <property type="entry name" value="Winged helix' DNA-binding domain"/>
    <property type="match status" value="1"/>
</dbReference>
<organism evidence="6 7">
    <name type="scientific">Ignicoccus islandicus DSM 13165</name>
    <dbReference type="NCBI Taxonomy" id="940295"/>
    <lineage>
        <taxon>Archaea</taxon>
        <taxon>Thermoproteota</taxon>
        <taxon>Thermoprotei</taxon>
        <taxon>Desulfurococcales</taxon>
        <taxon>Desulfurococcaceae</taxon>
        <taxon>Ignicoccus</taxon>
    </lineage>
</organism>
<proteinExistence type="inferred from homology"/>
<dbReference type="NCBIfam" id="NF006811">
    <property type="entry name" value="PRK09333.1"/>
    <property type="match status" value="1"/>
</dbReference>
<keyword evidence="2 5" id="KW-0689">Ribosomal protein</keyword>
<dbReference type="FunFam" id="1.10.10.10:FF:000449">
    <property type="entry name" value="30S ribosomal protein S19e"/>
    <property type="match status" value="1"/>
</dbReference>
<sequence length="154" mass="17916">MITPKEVPPDRFNQKLAMYLKEKFPEIRPPEWAMYAKTGPHKDRPPMDVDWWYYRAASILRKLYISGEPIGIETFRTIYGGRQRRGVAPAHFKKAGGSHIRKILQQLEKVGLVRKTKNGRVLTPAGRSVLDHVAYYTFLEVAQEMKELEKYLGR</sequence>
<comment type="similarity">
    <text evidence="1 5">Belongs to the eukaryotic ribosomal protein eS19 family.</text>
</comment>
<accession>A0A0U2VD02</accession>
<keyword evidence="7" id="KW-1185">Reference proteome</keyword>
<dbReference type="GO" id="GO:0003735">
    <property type="term" value="F:structural constituent of ribosome"/>
    <property type="evidence" value="ECO:0007669"/>
    <property type="project" value="InterPro"/>
</dbReference>
<dbReference type="PANTHER" id="PTHR11710">
    <property type="entry name" value="40S RIBOSOMAL PROTEIN S19"/>
    <property type="match status" value="1"/>
</dbReference>
<dbReference type="InterPro" id="IPR027548">
    <property type="entry name" value="Ribosomal_eS19_archaeal"/>
</dbReference>
<dbReference type="EMBL" id="CP006867">
    <property type="protein sequence ID" value="ALU11954.1"/>
    <property type="molecule type" value="Genomic_DNA"/>
</dbReference>
<dbReference type="GO" id="GO:0006412">
    <property type="term" value="P:translation"/>
    <property type="evidence" value="ECO:0007669"/>
    <property type="project" value="UniProtKB-UniRule"/>
</dbReference>
<dbReference type="GO" id="GO:0000028">
    <property type="term" value="P:ribosomal small subunit assembly"/>
    <property type="evidence" value="ECO:0007669"/>
    <property type="project" value="TreeGrafter"/>
</dbReference>
<gene>
    <name evidence="5" type="primary">rps19e</name>
    <name evidence="6" type="ORF">EYM_06580</name>
</gene>
<evidence type="ECO:0000256" key="3">
    <source>
        <dbReference type="ARBA" id="ARBA00023274"/>
    </source>
</evidence>
<comment type="function">
    <text evidence="5">May be involved in maturation of the 30S ribosomal subunit.</text>
</comment>
<evidence type="ECO:0000313" key="7">
    <source>
        <dbReference type="Proteomes" id="UP000060778"/>
    </source>
</evidence>
<dbReference type="SMART" id="SM01413">
    <property type="entry name" value="Ribosomal_S19e"/>
    <property type="match status" value="1"/>
</dbReference>
<dbReference type="HAMAP" id="MF_01474">
    <property type="entry name" value="Ribosomal_eS19"/>
    <property type="match status" value="1"/>
</dbReference>
<dbReference type="InterPro" id="IPR036388">
    <property type="entry name" value="WH-like_DNA-bd_sf"/>
</dbReference>
<dbReference type="OrthoDB" id="371836at2157"/>
<dbReference type="GO" id="GO:0022627">
    <property type="term" value="C:cytosolic small ribosomal subunit"/>
    <property type="evidence" value="ECO:0007669"/>
    <property type="project" value="TreeGrafter"/>
</dbReference>
<dbReference type="InterPro" id="IPR001266">
    <property type="entry name" value="Ribosomal_eS19"/>
</dbReference>
<reference evidence="6 7" key="1">
    <citation type="submission" date="2013-11" db="EMBL/GenBank/DDBJ databases">
        <title>Comparative genomics of Ignicoccus.</title>
        <authorList>
            <person name="Podar M."/>
        </authorList>
    </citation>
    <scope>NUCLEOTIDE SEQUENCE [LARGE SCALE GENOMIC DNA]</scope>
    <source>
        <strain evidence="6 7">DSM 13165</strain>
    </source>
</reference>
<evidence type="ECO:0000256" key="1">
    <source>
        <dbReference type="ARBA" id="ARBA00010014"/>
    </source>
</evidence>
<dbReference type="GO" id="GO:0003723">
    <property type="term" value="F:RNA binding"/>
    <property type="evidence" value="ECO:0007669"/>
    <property type="project" value="TreeGrafter"/>
</dbReference>
<protein>
    <recommendedName>
        <fullName evidence="4 5">Small ribosomal subunit protein eS19</fullName>
    </recommendedName>
</protein>
<dbReference type="PANTHER" id="PTHR11710:SF0">
    <property type="entry name" value="40S RIBOSOMAL PROTEIN S19"/>
    <property type="match status" value="1"/>
</dbReference>
<dbReference type="InterPro" id="IPR036390">
    <property type="entry name" value="WH_DNA-bd_sf"/>
</dbReference>
<name>A0A0U2VD02_9CREN</name>